<dbReference type="RefSeq" id="WP_184201762.1">
    <property type="nucleotide sequence ID" value="NZ_JACHGW010000004.1"/>
</dbReference>
<dbReference type="SFLD" id="SFLDS00029">
    <property type="entry name" value="Radical_SAM"/>
    <property type="match status" value="1"/>
</dbReference>
<protein>
    <submittedName>
        <fullName evidence="7">MoaA/NifB/PqqE/SkfB family radical SAM enzyme</fullName>
    </submittedName>
</protein>
<evidence type="ECO:0000259" key="6">
    <source>
        <dbReference type="PROSITE" id="PS51918"/>
    </source>
</evidence>
<dbReference type="Gene3D" id="3.20.20.70">
    <property type="entry name" value="Aldolase class I"/>
    <property type="match status" value="1"/>
</dbReference>
<name>A0A7W9STG2_ARMRO</name>
<dbReference type="SFLD" id="SFLDG01067">
    <property type="entry name" value="SPASM/twitch_domain_containing"/>
    <property type="match status" value="1"/>
</dbReference>
<evidence type="ECO:0000256" key="5">
    <source>
        <dbReference type="SAM" id="MobiDB-lite"/>
    </source>
</evidence>
<keyword evidence="1" id="KW-0949">S-adenosyl-L-methionine</keyword>
<feature type="region of interest" description="Disordered" evidence="5">
    <location>
        <begin position="1"/>
        <end position="20"/>
    </location>
</feature>
<dbReference type="Pfam" id="PF04055">
    <property type="entry name" value="Radical_SAM"/>
    <property type="match status" value="1"/>
</dbReference>
<dbReference type="GO" id="GO:0046872">
    <property type="term" value="F:metal ion binding"/>
    <property type="evidence" value="ECO:0007669"/>
    <property type="project" value="UniProtKB-KW"/>
</dbReference>
<dbReference type="AlphaFoldDB" id="A0A7W9STG2"/>
<comment type="caution">
    <text evidence="7">The sequence shown here is derived from an EMBL/GenBank/DDBJ whole genome shotgun (WGS) entry which is preliminary data.</text>
</comment>
<dbReference type="InterPro" id="IPR023885">
    <property type="entry name" value="4Fe4S-binding_SPASM_dom"/>
</dbReference>
<dbReference type="EMBL" id="JACHGW010000004">
    <property type="protein sequence ID" value="MBB6052542.1"/>
    <property type="molecule type" value="Genomic_DNA"/>
</dbReference>
<evidence type="ECO:0000256" key="4">
    <source>
        <dbReference type="ARBA" id="ARBA00023014"/>
    </source>
</evidence>
<proteinExistence type="predicted"/>
<keyword evidence="4" id="KW-0411">Iron-sulfur</keyword>
<dbReference type="CDD" id="cd21109">
    <property type="entry name" value="SPASM"/>
    <property type="match status" value="1"/>
</dbReference>
<dbReference type="PANTHER" id="PTHR11228:SF34">
    <property type="entry name" value="TUNGSTEN-CONTAINING ALDEHYDE FERREDOXIN OXIDOREDUCTASE COFACTOR MODIFYING PROTEIN"/>
    <property type="match status" value="1"/>
</dbReference>
<reference evidence="7 8" key="1">
    <citation type="submission" date="2020-08" db="EMBL/GenBank/DDBJ databases">
        <title>Genomic Encyclopedia of Type Strains, Phase IV (KMG-IV): sequencing the most valuable type-strain genomes for metagenomic binning, comparative biology and taxonomic classification.</title>
        <authorList>
            <person name="Goeker M."/>
        </authorList>
    </citation>
    <scope>NUCLEOTIDE SEQUENCE [LARGE SCALE GENOMIC DNA]</scope>
    <source>
        <strain evidence="7 8">DSM 23562</strain>
    </source>
</reference>
<evidence type="ECO:0000256" key="3">
    <source>
        <dbReference type="ARBA" id="ARBA00023004"/>
    </source>
</evidence>
<dbReference type="GO" id="GO:0003824">
    <property type="term" value="F:catalytic activity"/>
    <property type="evidence" value="ECO:0007669"/>
    <property type="project" value="InterPro"/>
</dbReference>
<dbReference type="CDD" id="cd01335">
    <property type="entry name" value="Radical_SAM"/>
    <property type="match status" value="1"/>
</dbReference>
<dbReference type="Proteomes" id="UP000520814">
    <property type="component" value="Unassembled WGS sequence"/>
</dbReference>
<evidence type="ECO:0000313" key="7">
    <source>
        <dbReference type="EMBL" id="MBB6052542.1"/>
    </source>
</evidence>
<dbReference type="PANTHER" id="PTHR11228">
    <property type="entry name" value="RADICAL SAM DOMAIN PROTEIN"/>
    <property type="match status" value="1"/>
</dbReference>
<evidence type="ECO:0000313" key="8">
    <source>
        <dbReference type="Proteomes" id="UP000520814"/>
    </source>
</evidence>
<keyword evidence="3" id="KW-0408">Iron</keyword>
<keyword evidence="8" id="KW-1185">Reference proteome</keyword>
<dbReference type="GO" id="GO:0051536">
    <property type="term" value="F:iron-sulfur cluster binding"/>
    <property type="evidence" value="ECO:0007669"/>
    <property type="project" value="UniProtKB-KW"/>
</dbReference>
<dbReference type="InterPro" id="IPR007197">
    <property type="entry name" value="rSAM"/>
</dbReference>
<dbReference type="Pfam" id="PF13186">
    <property type="entry name" value="SPASM"/>
    <property type="match status" value="1"/>
</dbReference>
<keyword evidence="2" id="KW-0479">Metal-binding</keyword>
<dbReference type="InterPro" id="IPR058240">
    <property type="entry name" value="rSAM_sf"/>
</dbReference>
<dbReference type="SUPFAM" id="SSF102114">
    <property type="entry name" value="Radical SAM enzymes"/>
    <property type="match status" value="1"/>
</dbReference>
<evidence type="ECO:0000256" key="2">
    <source>
        <dbReference type="ARBA" id="ARBA00022723"/>
    </source>
</evidence>
<dbReference type="InterPro" id="IPR013785">
    <property type="entry name" value="Aldolase_TIM"/>
</dbReference>
<feature type="domain" description="Radical SAM core" evidence="6">
    <location>
        <begin position="31"/>
        <end position="253"/>
    </location>
</feature>
<sequence length="352" mass="38450">MSEARGQQDAPLPRGRSQGRLEETRLNLLPTLGPQSVSIVLTNACNLRCLTCWSYSPLRKELPMAEWRRKRLGRELLGPLFAELAGLGTERVIFTGGGDPLAHPECLEVFADAKSAGLKVTLISNLTLVRDRVRFLALGLNTILANFSCADPETYVAFHPGRSAADFHVLIALLRQVVAAGTQLKLVFVVCAVNCHVLAKALTLAKALGASVQFKLMSATDETQSLVLSEPQRSALVAQRPELEAIGASANLDAFYTELSGSAPDRFPIDEVGCFAGHWYARVDGDANVRFCCNPSSELTLGNLNAASFTELWRSQAWHALRTRLRSGDFLPGCERCGKFDLNLKVKKQLEK</sequence>
<accession>A0A7W9STG2</accession>
<dbReference type="PROSITE" id="PS51918">
    <property type="entry name" value="RADICAL_SAM"/>
    <property type="match status" value="1"/>
</dbReference>
<dbReference type="InterPro" id="IPR050377">
    <property type="entry name" value="Radical_SAM_PqqE_MftC-like"/>
</dbReference>
<organism evidence="7 8">
    <name type="scientific">Armatimonas rosea</name>
    <dbReference type="NCBI Taxonomy" id="685828"/>
    <lineage>
        <taxon>Bacteria</taxon>
        <taxon>Bacillati</taxon>
        <taxon>Armatimonadota</taxon>
        <taxon>Armatimonadia</taxon>
        <taxon>Armatimonadales</taxon>
        <taxon>Armatimonadaceae</taxon>
        <taxon>Armatimonas</taxon>
    </lineage>
</organism>
<gene>
    <name evidence="7" type="ORF">HNQ39_004363</name>
</gene>
<evidence type="ECO:0000256" key="1">
    <source>
        <dbReference type="ARBA" id="ARBA00022691"/>
    </source>
</evidence>